<reference evidence="2 3" key="1">
    <citation type="submission" date="2020-11" db="EMBL/GenBank/DDBJ databases">
        <title>The genome sequence of Novosphingobium sp. 1Y9A.</title>
        <authorList>
            <person name="Liu Y."/>
        </authorList>
    </citation>
    <scope>NUCLEOTIDE SEQUENCE [LARGE SCALE GENOMIC DNA]</scope>
    <source>
        <strain evidence="2 3">1Y9A</strain>
    </source>
</reference>
<evidence type="ECO:0000313" key="3">
    <source>
        <dbReference type="Proteomes" id="UP000600799"/>
    </source>
</evidence>
<dbReference type="RefSeq" id="WP_196275706.1">
    <property type="nucleotide sequence ID" value="NZ_JADQDC010000006.1"/>
</dbReference>
<accession>A0ABS0HGJ8</accession>
<feature type="region of interest" description="Disordered" evidence="1">
    <location>
        <begin position="1"/>
        <end position="40"/>
    </location>
</feature>
<dbReference type="Proteomes" id="UP000600799">
    <property type="component" value="Unassembled WGS sequence"/>
</dbReference>
<keyword evidence="3" id="KW-1185">Reference proteome</keyword>
<dbReference type="EMBL" id="JADQDC010000006">
    <property type="protein sequence ID" value="MBF9151380.1"/>
    <property type="molecule type" value="Genomic_DNA"/>
</dbReference>
<gene>
    <name evidence="2" type="ORF">I2488_10235</name>
</gene>
<protein>
    <submittedName>
        <fullName evidence="2">Uncharacterized protein</fullName>
    </submittedName>
</protein>
<feature type="compositionally biased region" description="Low complexity" evidence="1">
    <location>
        <begin position="22"/>
        <end position="39"/>
    </location>
</feature>
<organism evidence="2 3">
    <name type="scientific">Novosphingobium jiangmenense</name>
    <dbReference type="NCBI Taxonomy" id="2791981"/>
    <lineage>
        <taxon>Bacteria</taxon>
        <taxon>Pseudomonadati</taxon>
        <taxon>Pseudomonadota</taxon>
        <taxon>Alphaproteobacteria</taxon>
        <taxon>Sphingomonadales</taxon>
        <taxon>Sphingomonadaceae</taxon>
        <taxon>Novosphingobium</taxon>
    </lineage>
</organism>
<proteinExistence type="predicted"/>
<evidence type="ECO:0000256" key="1">
    <source>
        <dbReference type="SAM" id="MobiDB-lite"/>
    </source>
</evidence>
<evidence type="ECO:0000313" key="2">
    <source>
        <dbReference type="EMBL" id="MBF9151380.1"/>
    </source>
</evidence>
<sequence length="695" mass="74550">MTFALSACGGGGQGSSAPVLLPTTTTGQQPQASATQSAPDAHALWPAAGWTGTAGSGFSALPTDPVRQTAKPAMRLIVPPNQAYTDNLLVGVAAFANDGGSMLENQGLKSVVVHYEGNRIEIAEPSYQTFNDANGRAVRYLGWWVCLKHDGRHGDANLFFEAVPRDPNMQNRVMGPYLFMPSQNLHDLEMTVAPSQPEISGSRYCSIRNALAYAAAQGRHRPRITLVEQRNDYALDAIGTRYTTAKGYATIDANVPVTISASQFVPGAPRTGYDGLHFRGRNITINHRNMDTIYHEGRGNQHWFDGVTIMVTGGSGYVNPATRGPKAFAVARNNPWFTESDISGMFNTACGASLVRGCRLSDGLGDALTDARCVIGTLVENFDGCSTWAKEMPAFTVTYTGDGATATLELSDFSDAAKRTFTARVNGGIVGTFEASKSSSTATSCAEVVDWLNRLPGFSAVLQDNTRRATMCSLTKLKGGAFGPTPVKGVALPVVTMFDIHADFWQHLFQGIEENVIVADNVVREFVGQCFFISSPAQARDFVFVNNCFAAKNVYVQYGRKDYLFSQIGRAGRKSHLVFAHNSMTQGWAFRTEDGMEIDRYCLFANNVSPNVVWSGPPSEQMKVTNNHLFAMSAPPAGSTGTTTGGTEAEIWPGEATGDFTPAGTLAASVSQPSLAWDAKGRRRGVADAAGAIAR</sequence>
<comment type="caution">
    <text evidence="2">The sequence shown here is derived from an EMBL/GenBank/DDBJ whole genome shotgun (WGS) entry which is preliminary data.</text>
</comment>
<name>A0ABS0HGJ8_9SPHN</name>